<dbReference type="EMBL" id="UYSL01019757">
    <property type="protein sequence ID" value="VDL69353.1"/>
    <property type="molecule type" value="Genomic_DNA"/>
</dbReference>
<evidence type="ECO:0000313" key="4">
    <source>
        <dbReference type="WBParaSite" id="NBR_0000576301-mRNA-1"/>
    </source>
</evidence>
<dbReference type="AlphaFoldDB" id="A0A0N4XT65"/>
<protein>
    <submittedName>
        <fullName evidence="2 4">Uncharacterized protein</fullName>
    </submittedName>
</protein>
<dbReference type="Proteomes" id="UP000271162">
    <property type="component" value="Unassembled WGS sequence"/>
</dbReference>
<name>A0A0N4XT65_NIPBR</name>
<accession>A0A0N4XT65</accession>
<feature type="chain" id="PRO_5043124864" evidence="1">
    <location>
        <begin position="50"/>
        <end position="67"/>
    </location>
</feature>
<evidence type="ECO:0000313" key="3">
    <source>
        <dbReference type="Proteomes" id="UP000271162"/>
    </source>
</evidence>
<dbReference type="WBParaSite" id="NBR_0000576301-mRNA-1">
    <property type="protein sequence ID" value="NBR_0000576301-mRNA-1"/>
    <property type="gene ID" value="NBR_0000576301"/>
</dbReference>
<keyword evidence="3" id="KW-1185">Reference proteome</keyword>
<keyword evidence="1" id="KW-0732">Signal</keyword>
<proteinExistence type="predicted"/>
<evidence type="ECO:0000256" key="1">
    <source>
        <dbReference type="SAM" id="SignalP"/>
    </source>
</evidence>
<gene>
    <name evidence="2" type="ORF">NBR_LOCUS5764</name>
</gene>
<feature type="signal peptide" evidence="1">
    <location>
        <begin position="1"/>
        <end position="49"/>
    </location>
</feature>
<organism evidence="4">
    <name type="scientific">Nippostrongylus brasiliensis</name>
    <name type="common">Rat hookworm</name>
    <dbReference type="NCBI Taxonomy" id="27835"/>
    <lineage>
        <taxon>Eukaryota</taxon>
        <taxon>Metazoa</taxon>
        <taxon>Ecdysozoa</taxon>
        <taxon>Nematoda</taxon>
        <taxon>Chromadorea</taxon>
        <taxon>Rhabditida</taxon>
        <taxon>Rhabditina</taxon>
        <taxon>Rhabditomorpha</taxon>
        <taxon>Strongyloidea</taxon>
        <taxon>Heligmosomidae</taxon>
        <taxon>Nippostrongylus</taxon>
    </lineage>
</organism>
<sequence>MTSARMCLFGSALDEALRESPSNTTPPRVRCSLMLVVVLLFKLLKLWEAEEVATAGLAEDATDKCSF</sequence>
<reference evidence="2 3" key="2">
    <citation type="submission" date="2018-11" db="EMBL/GenBank/DDBJ databases">
        <authorList>
            <consortium name="Pathogen Informatics"/>
        </authorList>
    </citation>
    <scope>NUCLEOTIDE SEQUENCE [LARGE SCALE GENOMIC DNA]</scope>
</reference>
<evidence type="ECO:0000313" key="2">
    <source>
        <dbReference type="EMBL" id="VDL69353.1"/>
    </source>
</evidence>
<reference evidence="4" key="1">
    <citation type="submission" date="2017-02" db="UniProtKB">
        <authorList>
            <consortium name="WormBaseParasite"/>
        </authorList>
    </citation>
    <scope>IDENTIFICATION</scope>
</reference>